<dbReference type="OrthoDB" id="9972923at2"/>
<dbReference type="AlphaFoldDB" id="A0A1M7YR12"/>
<accession>A0A1M7YR12</accession>
<organism evidence="1 2">
    <name type="scientific">Vibrio quintilis</name>
    <dbReference type="NCBI Taxonomy" id="1117707"/>
    <lineage>
        <taxon>Bacteria</taxon>
        <taxon>Pseudomonadati</taxon>
        <taxon>Pseudomonadota</taxon>
        <taxon>Gammaproteobacteria</taxon>
        <taxon>Vibrionales</taxon>
        <taxon>Vibrionaceae</taxon>
        <taxon>Vibrio</taxon>
    </lineage>
</organism>
<sequence length="85" mass="9639">MNTPEIDRNLSWKQLHEYSNYLILENPDTIIDAGASLLAILQECFLCADMAGRKDHLPTDEFLSCLQMAEGMVRMGNQILRPEGK</sequence>
<keyword evidence="2" id="KW-1185">Reference proteome</keyword>
<dbReference type="Proteomes" id="UP000184600">
    <property type="component" value="Unassembled WGS sequence"/>
</dbReference>
<name>A0A1M7YR12_9VIBR</name>
<dbReference type="RefSeq" id="WP_073579919.1">
    <property type="nucleotide sequence ID" value="NZ_AP024898.1"/>
</dbReference>
<dbReference type="STRING" id="1117707.VQ7734_00734"/>
<proteinExistence type="predicted"/>
<gene>
    <name evidence="1" type="ORF">VQ7734_00734</name>
</gene>
<evidence type="ECO:0000313" key="2">
    <source>
        <dbReference type="Proteomes" id="UP000184600"/>
    </source>
</evidence>
<evidence type="ECO:0000313" key="1">
    <source>
        <dbReference type="EMBL" id="SHO55015.1"/>
    </source>
</evidence>
<protein>
    <submittedName>
        <fullName evidence="1">Uncharacterized protein</fullName>
    </submittedName>
</protein>
<dbReference type="EMBL" id="FRFG01000010">
    <property type="protein sequence ID" value="SHO55015.1"/>
    <property type="molecule type" value="Genomic_DNA"/>
</dbReference>
<reference evidence="2" key="1">
    <citation type="submission" date="2016-12" db="EMBL/GenBank/DDBJ databases">
        <authorList>
            <person name="Rodrigo-Torres L."/>
            <person name="Arahal R.D."/>
            <person name="Lucena T."/>
        </authorList>
    </citation>
    <scope>NUCLEOTIDE SEQUENCE [LARGE SCALE GENOMIC DNA]</scope>
</reference>